<dbReference type="Pfam" id="PF02762">
    <property type="entry name" value="Cbl_N3"/>
    <property type="match status" value="1"/>
</dbReference>
<dbReference type="PANTHER" id="PTHR23007">
    <property type="entry name" value="CBL"/>
    <property type="match status" value="1"/>
</dbReference>
<evidence type="ECO:0000256" key="6">
    <source>
        <dbReference type="RuleBase" id="RU367001"/>
    </source>
</evidence>
<feature type="compositionally biased region" description="Polar residues" evidence="7">
    <location>
        <begin position="468"/>
        <end position="486"/>
    </location>
</feature>
<evidence type="ECO:0000256" key="1">
    <source>
        <dbReference type="ARBA" id="ARBA00022723"/>
    </source>
</evidence>
<keyword evidence="6" id="KW-0833">Ubl conjugation pathway</keyword>
<dbReference type="GO" id="GO:0045121">
    <property type="term" value="C:membrane raft"/>
    <property type="evidence" value="ECO:0007669"/>
    <property type="project" value="TreeGrafter"/>
</dbReference>
<dbReference type="AlphaFoldDB" id="A0AAW1DKM2"/>
<evidence type="ECO:0000313" key="11">
    <source>
        <dbReference type="Proteomes" id="UP001461498"/>
    </source>
</evidence>
<dbReference type="Gene3D" id="3.30.505.10">
    <property type="entry name" value="SH2 domain"/>
    <property type="match status" value="1"/>
</dbReference>
<comment type="function">
    <text evidence="6">E3 ubiquitin-protein ligase which accepts ubiquitin from specific E2 ubiquitin-conjugating enzymes, and transfers it to substrates, generally promoting their degradation by the proteasome.</text>
</comment>
<keyword evidence="4 6" id="KW-0106">Calcium</keyword>
<dbReference type="PROSITE" id="PS00518">
    <property type="entry name" value="ZF_RING_1"/>
    <property type="match status" value="1"/>
</dbReference>
<dbReference type="InterPro" id="IPR011992">
    <property type="entry name" value="EF-hand-dom_pair"/>
</dbReference>
<keyword evidence="3 6" id="KW-0862">Zinc</keyword>
<dbReference type="PANTHER" id="PTHR23007:SF11">
    <property type="entry name" value="E3 UBIQUITIN-PROTEIN LIGASE CBL"/>
    <property type="match status" value="1"/>
</dbReference>
<comment type="catalytic activity">
    <reaction evidence="6">
        <text>S-ubiquitinyl-[E2 ubiquitin-conjugating enzyme]-L-cysteine + [acceptor protein]-L-lysine = [E2 ubiquitin-conjugating enzyme]-L-cysteine + N(6)-ubiquitinyl-[acceptor protein]-L-lysine.</text>
        <dbReference type="EC" id="2.3.2.27"/>
    </reaction>
</comment>
<feature type="compositionally biased region" description="Low complexity" evidence="7">
    <location>
        <begin position="269"/>
        <end position="286"/>
    </location>
</feature>
<dbReference type="EC" id="2.3.2.27" evidence="6"/>
<evidence type="ECO:0000256" key="5">
    <source>
        <dbReference type="PROSITE-ProRule" id="PRU00175"/>
    </source>
</evidence>
<feature type="domain" description="RING-type" evidence="8">
    <location>
        <begin position="160"/>
        <end position="199"/>
    </location>
</feature>
<dbReference type="CDD" id="cd09920">
    <property type="entry name" value="SH2_Cbl-b_TKB"/>
    <property type="match status" value="1"/>
</dbReference>
<dbReference type="GO" id="GO:0001784">
    <property type="term" value="F:phosphotyrosine residue binding"/>
    <property type="evidence" value="ECO:0007669"/>
    <property type="project" value="UniProtKB-UniRule"/>
</dbReference>
<dbReference type="Pfam" id="PF13920">
    <property type="entry name" value="zf-C3HC4_3"/>
    <property type="match status" value="1"/>
</dbReference>
<dbReference type="Gene3D" id="1.10.238.10">
    <property type="entry name" value="EF-hand"/>
    <property type="match status" value="1"/>
</dbReference>
<evidence type="ECO:0000256" key="2">
    <source>
        <dbReference type="ARBA" id="ARBA00022771"/>
    </source>
</evidence>
<comment type="pathway">
    <text evidence="6">Protein modification; protein ubiquitination.</text>
</comment>
<evidence type="ECO:0000259" key="9">
    <source>
        <dbReference type="PROSITE" id="PS51506"/>
    </source>
</evidence>
<dbReference type="GO" id="GO:0023051">
    <property type="term" value="P:regulation of signaling"/>
    <property type="evidence" value="ECO:0007669"/>
    <property type="project" value="InterPro"/>
</dbReference>
<organism evidence="10 11">
    <name type="scientific">Rhynocoris fuscipes</name>
    <dbReference type="NCBI Taxonomy" id="488301"/>
    <lineage>
        <taxon>Eukaryota</taxon>
        <taxon>Metazoa</taxon>
        <taxon>Ecdysozoa</taxon>
        <taxon>Arthropoda</taxon>
        <taxon>Hexapoda</taxon>
        <taxon>Insecta</taxon>
        <taxon>Pterygota</taxon>
        <taxon>Neoptera</taxon>
        <taxon>Paraneoptera</taxon>
        <taxon>Hemiptera</taxon>
        <taxon>Heteroptera</taxon>
        <taxon>Panheteroptera</taxon>
        <taxon>Cimicomorpha</taxon>
        <taxon>Reduviidae</taxon>
        <taxon>Harpactorinae</taxon>
        <taxon>Harpactorini</taxon>
        <taxon>Rhynocoris</taxon>
    </lineage>
</organism>
<dbReference type="SUPFAM" id="SSF55550">
    <property type="entry name" value="SH2 domain"/>
    <property type="match status" value="1"/>
</dbReference>
<gene>
    <name evidence="10" type="ORF">O3M35_005846</name>
</gene>
<dbReference type="CDD" id="cd16708">
    <property type="entry name" value="RING-HC_Cbl"/>
    <property type="match status" value="1"/>
</dbReference>
<dbReference type="GO" id="GO:0007165">
    <property type="term" value="P:signal transduction"/>
    <property type="evidence" value="ECO:0007669"/>
    <property type="project" value="TreeGrafter"/>
</dbReference>
<dbReference type="InterPro" id="IPR009060">
    <property type="entry name" value="UBA-like_sf"/>
</dbReference>
<dbReference type="GO" id="GO:0005509">
    <property type="term" value="F:calcium ion binding"/>
    <property type="evidence" value="ECO:0007669"/>
    <property type="project" value="UniProtKB-UniRule"/>
</dbReference>
<keyword evidence="1 6" id="KW-0479">Metal-binding</keyword>
<protein>
    <recommendedName>
        <fullName evidence="6">E3 ubiquitin-protein ligase CBL</fullName>
        <ecNumber evidence="6">2.3.2.27</ecNumber>
    </recommendedName>
</protein>
<comment type="caution">
    <text evidence="10">The sequence shown here is derived from an EMBL/GenBank/DDBJ whole genome shotgun (WGS) entry which is preliminary data.</text>
</comment>
<dbReference type="SUPFAM" id="SSF47473">
    <property type="entry name" value="EF-hand"/>
    <property type="match status" value="1"/>
</dbReference>
<evidence type="ECO:0000256" key="4">
    <source>
        <dbReference type="ARBA" id="ARBA00022837"/>
    </source>
</evidence>
<keyword evidence="2 5" id="KW-0863">Zinc-finger</keyword>
<dbReference type="Gene3D" id="1.10.8.10">
    <property type="entry name" value="DNA helicase RuvA subunit, C-terminal domain"/>
    <property type="match status" value="1"/>
</dbReference>
<dbReference type="GO" id="GO:0061630">
    <property type="term" value="F:ubiquitin protein ligase activity"/>
    <property type="evidence" value="ECO:0007669"/>
    <property type="project" value="UniProtKB-EC"/>
</dbReference>
<feature type="domain" description="Cbl-PTB" evidence="9">
    <location>
        <begin position="1"/>
        <end position="130"/>
    </location>
</feature>
<keyword evidence="11" id="KW-1185">Reference proteome</keyword>
<keyword evidence="6" id="KW-0808">Transferase</keyword>
<feature type="region of interest" description="Disordered" evidence="7">
    <location>
        <begin position="251"/>
        <end position="318"/>
    </location>
</feature>
<dbReference type="CDD" id="cd14318">
    <property type="entry name" value="UBA_Cbl_like"/>
    <property type="match status" value="1"/>
</dbReference>
<comment type="domain">
    <text evidence="6">The N-terminus is composed of the phosphotyrosine binding (PTB) domain, a short linker region and the RING-type zinc finger. The PTB domain, which is also called TKB (tyrosine kinase binding) domain, is composed of three different subdomains: a four-helix bundle (4H), a calcium-binding EF hand and a divergent SH2 domain.</text>
</comment>
<dbReference type="SUPFAM" id="SSF57850">
    <property type="entry name" value="RING/U-box"/>
    <property type="match status" value="1"/>
</dbReference>
<proteinExistence type="predicted"/>
<dbReference type="Proteomes" id="UP001461498">
    <property type="component" value="Unassembled WGS sequence"/>
</dbReference>
<dbReference type="InterPro" id="IPR014742">
    <property type="entry name" value="Adaptor_Cbl_SH2-like"/>
</dbReference>
<dbReference type="Gene3D" id="3.30.40.10">
    <property type="entry name" value="Zinc/RING finger domain, C3HC4 (zinc finger)"/>
    <property type="match status" value="1"/>
</dbReference>
<dbReference type="InterPro" id="IPR001841">
    <property type="entry name" value="Znf_RING"/>
</dbReference>
<dbReference type="Pfam" id="PF02761">
    <property type="entry name" value="Cbl_N2"/>
    <property type="match status" value="1"/>
</dbReference>
<name>A0AAW1DKM2_9HEMI</name>
<dbReference type="GO" id="GO:0005886">
    <property type="term" value="C:plasma membrane"/>
    <property type="evidence" value="ECO:0007669"/>
    <property type="project" value="TreeGrafter"/>
</dbReference>
<dbReference type="SMART" id="SM00184">
    <property type="entry name" value="RING"/>
    <property type="match status" value="1"/>
</dbReference>
<dbReference type="InterPro" id="IPR017907">
    <property type="entry name" value="Znf_RING_CS"/>
</dbReference>
<dbReference type="GO" id="GO:0008270">
    <property type="term" value="F:zinc ion binding"/>
    <property type="evidence" value="ECO:0007669"/>
    <property type="project" value="UniProtKB-KW"/>
</dbReference>
<reference evidence="10 11" key="1">
    <citation type="submission" date="2022-12" db="EMBL/GenBank/DDBJ databases">
        <title>Chromosome-level genome assembly of true bugs.</title>
        <authorList>
            <person name="Ma L."/>
            <person name="Li H."/>
        </authorList>
    </citation>
    <scope>NUCLEOTIDE SEQUENCE [LARGE SCALE GENOMIC DNA]</scope>
    <source>
        <strain evidence="10">Lab_2022b</strain>
    </source>
</reference>
<dbReference type="SUPFAM" id="SSF46934">
    <property type="entry name" value="UBA-like"/>
    <property type="match status" value="1"/>
</dbReference>
<dbReference type="InterPro" id="IPR024159">
    <property type="entry name" value="Cbl_PTB"/>
</dbReference>
<dbReference type="FunFam" id="3.30.505.10:FF:000007">
    <property type="entry name" value="E3 ubiquitin-protein ligase CBL"/>
    <property type="match status" value="1"/>
</dbReference>
<dbReference type="InterPro" id="IPR036860">
    <property type="entry name" value="SH2_dom_sf"/>
</dbReference>
<dbReference type="InterPro" id="IPR024162">
    <property type="entry name" value="Adaptor_Cbl"/>
</dbReference>
<dbReference type="PROSITE" id="PS51506">
    <property type="entry name" value="CBL_PTB"/>
    <property type="match status" value="1"/>
</dbReference>
<dbReference type="EMBL" id="JAPXFL010000002">
    <property type="protein sequence ID" value="KAK9511256.1"/>
    <property type="molecule type" value="Genomic_DNA"/>
</dbReference>
<dbReference type="GO" id="GO:0030971">
    <property type="term" value="F:receptor tyrosine kinase binding"/>
    <property type="evidence" value="ECO:0007669"/>
    <property type="project" value="TreeGrafter"/>
</dbReference>
<evidence type="ECO:0000256" key="3">
    <source>
        <dbReference type="ARBA" id="ARBA00022833"/>
    </source>
</evidence>
<feature type="region of interest" description="Disordered" evidence="7">
    <location>
        <begin position="455"/>
        <end position="502"/>
    </location>
</feature>
<evidence type="ECO:0000259" key="8">
    <source>
        <dbReference type="PROSITE" id="PS50089"/>
    </source>
</evidence>
<accession>A0AAW1DKM2</accession>
<dbReference type="FunFam" id="3.30.40.10:FF:000015">
    <property type="entry name" value="E3 ubiquitin-protein ligase CBL"/>
    <property type="match status" value="1"/>
</dbReference>
<evidence type="ECO:0000313" key="10">
    <source>
        <dbReference type="EMBL" id="KAK9511256.1"/>
    </source>
</evidence>
<dbReference type="InterPro" id="IPR014741">
    <property type="entry name" value="Adaptor_Cbl_EF_hand-like"/>
</dbReference>
<dbReference type="GO" id="GO:0017124">
    <property type="term" value="F:SH3 domain binding"/>
    <property type="evidence" value="ECO:0007669"/>
    <property type="project" value="TreeGrafter"/>
</dbReference>
<sequence length="552" mass="60643">MALKSTIDLTCNDYISNFEFDVFTRLFQPWTSLLRNWQILAVTHPGYVAFLTYDEVKARLQKYINKPGSYVFRLSCTRLGQWAIGYVTGDGDILQTIPQNKSLCQALLDGYREGFYLFPDGRNVNPDLSWAVQPTPEDHIKVTQEQYELYCEMGSTFQLCKICAENDKDVRIEPCGHLLCTPCLTSWQDSEGQGCPFCRAEIKGTEQIVVDPFDPKRQHKAGTLSVYTMEEDDDEDLNVWNHNNSCLQALSLSPRSDADSRGGRSPLISPRGSPLLTRRRSSPTLLAGSTSGQPLTVPKEDAPPPPPTTASQQEDNFPRGSNIISFEKFFFPESRIEGRVQSCPSLASSAGSAVASLPAKSHTTPQFPSASTSSAAPSPVVSFTKQVELPSQQVQPTASTSSPQIHYAELANITEEPSYENTIIIPGNITMVKPVYCATPNVELPTVSTISHLVKSPLSDSPRAPPSRGSSVESTTSTASNHSQVRASPEPIPQGTNMLQSSPYENLNMDHIAKLTSEGYAQEAVIRALGITRNDVAMAWDILHEFATKQTT</sequence>
<dbReference type="InterPro" id="IPR013083">
    <property type="entry name" value="Znf_RING/FYVE/PHD"/>
</dbReference>
<dbReference type="PROSITE" id="PS50089">
    <property type="entry name" value="ZF_RING_2"/>
    <property type="match status" value="1"/>
</dbReference>
<evidence type="ECO:0000256" key="7">
    <source>
        <dbReference type="SAM" id="MobiDB-lite"/>
    </source>
</evidence>